<dbReference type="RefSeq" id="WP_304376300.1">
    <property type="nucleotide sequence ID" value="NZ_JAUOZU010000007.1"/>
</dbReference>
<feature type="transmembrane region" description="Helical" evidence="8">
    <location>
        <begin position="236"/>
        <end position="257"/>
    </location>
</feature>
<reference evidence="10" key="1">
    <citation type="journal article" date="2015" name="Int. J. Syst. Evol. Microbiol.">
        <title>Rhizobium alvei sp. nov., isolated from a freshwater river.</title>
        <authorList>
            <person name="Sheu S.Y."/>
            <person name="Huang H.W."/>
            <person name="Young C.C."/>
            <person name="Chen W.M."/>
        </authorList>
    </citation>
    <scope>NUCLEOTIDE SEQUENCE</scope>
    <source>
        <strain evidence="10">TNR-22</strain>
    </source>
</reference>
<evidence type="ECO:0000313" key="11">
    <source>
        <dbReference type="Proteomes" id="UP001174932"/>
    </source>
</evidence>
<keyword evidence="4 8" id="KW-0812">Transmembrane</keyword>
<reference evidence="10" key="2">
    <citation type="submission" date="2023-07" db="EMBL/GenBank/DDBJ databases">
        <authorList>
            <person name="Shen H."/>
        </authorList>
    </citation>
    <scope>NUCLEOTIDE SEQUENCE</scope>
    <source>
        <strain evidence="10">TNR-22</strain>
    </source>
</reference>
<dbReference type="SUPFAM" id="SSF53448">
    <property type="entry name" value="Nucleotide-diphospho-sugar transferases"/>
    <property type="match status" value="1"/>
</dbReference>
<dbReference type="Gene3D" id="3.90.550.10">
    <property type="entry name" value="Spore Coat Polysaccharide Biosynthesis Protein SpsA, Chain A"/>
    <property type="match status" value="1"/>
</dbReference>
<protein>
    <submittedName>
        <fullName evidence="10">Glycosyltransferase family 2 protein</fullName>
        <ecNumber evidence="10">2.4.-.-</ecNumber>
    </submittedName>
</protein>
<keyword evidence="11" id="KW-1185">Reference proteome</keyword>
<dbReference type="Pfam" id="PF00535">
    <property type="entry name" value="Glycos_transf_2"/>
    <property type="match status" value="1"/>
</dbReference>
<dbReference type="PROSITE" id="PS01088">
    <property type="entry name" value="CAP_1"/>
    <property type="match status" value="1"/>
</dbReference>
<dbReference type="InterPro" id="IPR029044">
    <property type="entry name" value="Nucleotide-diphossugar_trans"/>
</dbReference>
<accession>A0ABT8YMB2</accession>
<evidence type="ECO:0000256" key="8">
    <source>
        <dbReference type="SAM" id="Phobius"/>
    </source>
</evidence>
<dbReference type="EMBL" id="JAUOZU010000007">
    <property type="protein sequence ID" value="MDO6964387.1"/>
    <property type="molecule type" value="Genomic_DNA"/>
</dbReference>
<evidence type="ECO:0000256" key="3">
    <source>
        <dbReference type="ARBA" id="ARBA00022679"/>
    </source>
</evidence>
<sequence length="323" mass="36420">MTSLSIIVPVYNETPNLQMLIERLDAIARRLEAEYGMEVRYVFVDDGSRDNSYDLLRQLDFGGRKARLLRFSRNFGKEAALTAGIDAATDCDAIIMMDADLQHPPEVIEEMVRIWRDEKVDTVYAYKESRRVSDGVAKAALSRIFYRIMNQGSRFQMTENAGDFRLISQRYANALRMLPESERFMKGLYGWVGFSQRGIPLPHVERERGQSSFSSLRLLALSFDAMTSFTTAPLRIMAFAGLLIACFSGLYGLYIIIERLFFPSSSIGLASILTLISFFGGLQMVFLGLIGEYVGKIVSEVKRRPSYVIADDNQVTGDGRPSQ</sequence>
<evidence type="ECO:0000259" key="9">
    <source>
        <dbReference type="Pfam" id="PF00535"/>
    </source>
</evidence>
<keyword evidence="2 10" id="KW-0328">Glycosyltransferase</keyword>
<evidence type="ECO:0000256" key="6">
    <source>
        <dbReference type="ARBA" id="ARBA00022989"/>
    </source>
</evidence>
<keyword evidence="3 10" id="KW-0808">Transferase</keyword>
<gene>
    <name evidence="10" type="ORF">Q4481_10495</name>
</gene>
<feature type="domain" description="Glycosyltransferase 2-like" evidence="9">
    <location>
        <begin position="5"/>
        <end position="172"/>
    </location>
</feature>
<keyword evidence="7 8" id="KW-0472">Membrane</keyword>
<keyword evidence="6 8" id="KW-1133">Transmembrane helix</keyword>
<keyword evidence="1" id="KW-1003">Cell membrane</keyword>
<evidence type="ECO:0000313" key="10">
    <source>
        <dbReference type="EMBL" id="MDO6964387.1"/>
    </source>
</evidence>
<organism evidence="10 11">
    <name type="scientific">Rhizobium alvei</name>
    <dbReference type="NCBI Taxonomy" id="1132659"/>
    <lineage>
        <taxon>Bacteria</taxon>
        <taxon>Pseudomonadati</taxon>
        <taxon>Pseudomonadota</taxon>
        <taxon>Alphaproteobacteria</taxon>
        <taxon>Hyphomicrobiales</taxon>
        <taxon>Rhizobiaceae</taxon>
        <taxon>Rhizobium/Agrobacterium group</taxon>
        <taxon>Rhizobium</taxon>
    </lineage>
</organism>
<dbReference type="InterPro" id="IPR018106">
    <property type="entry name" value="CAP_CS_N"/>
</dbReference>
<dbReference type="EC" id="2.4.-.-" evidence="10"/>
<evidence type="ECO:0000256" key="2">
    <source>
        <dbReference type="ARBA" id="ARBA00022676"/>
    </source>
</evidence>
<dbReference type="GO" id="GO:0016757">
    <property type="term" value="F:glycosyltransferase activity"/>
    <property type="evidence" value="ECO:0007669"/>
    <property type="project" value="UniProtKB-KW"/>
</dbReference>
<comment type="caution">
    <text evidence="10">The sequence shown here is derived from an EMBL/GenBank/DDBJ whole genome shotgun (WGS) entry which is preliminary data.</text>
</comment>
<feature type="transmembrane region" description="Helical" evidence="8">
    <location>
        <begin position="269"/>
        <end position="294"/>
    </location>
</feature>
<name>A0ABT8YMB2_9HYPH</name>
<proteinExistence type="predicted"/>
<dbReference type="PANTHER" id="PTHR48090">
    <property type="entry name" value="UNDECAPRENYL-PHOSPHATE 4-DEOXY-4-FORMAMIDO-L-ARABINOSE TRANSFERASE-RELATED"/>
    <property type="match status" value="1"/>
</dbReference>
<evidence type="ECO:0000256" key="1">
    <source>
        <dbReference type="ARBA" id="ARBA00022475"/>
    </source>
</evidence>
<evidence type="ECO:0000256" key="5">
    <source>
        <dbReference type="ARBA" id="ARBA00022985"/>
    </source>
</evidence>
<keyword evidence="5" id="KW-0448">Lipopolysaccharide biosynthesis</keyword>
<dbReference type="Proteomes" id="UP001174932">
    <property type="component" value="Unassembled WGS sequence"/>
</dbReference>
<evidence type="ECO:0000256" key="4">
    <source>
        <dbReference type="ARBA" id="ARBA00022692"/>
    </source>
</evidence>
<dbReference type="PANTHER" id="PTHR48090:SF3">
    <property type="entry name" value="UNDECAPRENYL-PHOSPHATE 4-DEOXY-4-FORMAMIDO-L-ARABINOSE TRANSFERASE"/>
    <property type="match status" value="1"/>
</dbReference>
<dbReference type="CDD" id="cd04187">
    <property type="entry name" value="DPM1_like_bac"/>
    <property type="match status" value="1"/>
</dbReference>
<evidence type="ECO:0000256" key="7">
    <source>
        <dbReference type="ARBA" id="ARBA00023136"/>
    </source>
</evidence>
<dbReference type="InterPro" id="IPR050256">
    <property type="entry name" value="Glycosyltransferase_2"/>
</dbReference>
<dbReference type="InterPro" id="IPR001173">
    <property type="entry name" value="Glyco_trans_2-like"/>
</dbReference>